<keyword evidence="2 5" id="KW-0132">Cell division</keyword>
<evidence type="ECO:0000256" key="5">
    <source>
        <dbReference type="HAMAP-Rule" id="MF_02033"/>
    </source>
</evidence>
<comment type="similarity">
    <text evidence="5 6">Belongs to the FtsA/MreB family.</text>
</comment>
<reference evidence="8 9" key="1">
    <citation type="journal article" date="2015" name="Genome Announc.">
        <title>Genome Sequence of 'Candidatus Thioglobus autotrophica' Strain EF1, a Chemoautotroph from the SUP05 Clade of Marine Gammaproteobacteria.</title>
        <authorList>
            <person name="Shah V."/>
            <person name="Morris R.M."/>
        </authorList>
    </citation>
    <scope>NUCLEOTIDE SEQUENCE [LARGE SCALE GENOMIC DNA]</scope>
    <source>
        <strain evidence="8 9">EF1</strain>
    </source>
</reference>
<dbReference type="InterPro" id="IPR050696">
    <property type="entry name" value="FtsA/MreB"/>
</dbReference>
<dbReference type="Proteomes" id="UP000058020">
    <property type="component" value="Chromosome"/>
</dbReference>
<dbReference type="Pfam" id="PF14450">
    <property type="entry name" value="FtsA"/>
    <property type="match status" value="1"/>
</dbReference>
<dbReference type="KEGG" id="tho:SP60_00525"/>
<dbReference type="PIRSF" id="PIRSF003101">
    <property type="entry name" value="FtsA"/>
    <property type="match status" value="1"/>
</dbReference>
<evidence type="ECO:0000256" key="4">
    <source>
        <dbReference type="ARBA" id="ARBA00023306"/>
    </source>
</evidence>
<evidence type="ECO:0000256" key="2">
    <source>
        <dbReference type="ARBA" id="ARBA00022618"/>
    </source>
</evidence>
<accession>A0A0M4PJI6</accession>
<dbReference type="SMART" id="SM00842">
    <property type="entry name" value="FtsA"/>
    <property type="match status" value="1"/>
</dbReference>
<dbReference type="EMBL" id="CP010552">
    <property type="protein sequence ID" value="ALE51874.1"/>
    <property type="molecule type" value="Genomic_DNA"/>
</dbReference>
<comment type="subunit">
    <text evidence="5">Self-interacts. Interacts with FtsZ.</text>
</comment>
<evidence type="ECO:0000256" key="6">
    <source>
        <dbReference type="PIRNR" id="PIRNR003101"/>
    </source>
</evidence>
<dbReference type="SUPFAM" id="SSF53067">
    <property type="entry name" value="Actin-like ATPase domain"/>
    <property type="match status" value="2"/>
</dbReference>
<dbReference type="RefSeq" id="WP_053950786.1">
    <property type="nucleotide sequence ID" value="NZ_CP010552.1"/>
</dbReference>
<dbReference type="GO" id="GO:0009898">
    <property type="term" value="C:cytoplasmic side of plasma membrane"/>
    <property type="evidence" value="ECO:0007669"/>
    <property type="project" value="UniProtKB-UniRule"/>
</dbReference>
<dbReference type="CDD" id="cd24048">
    <property type="entry name" value="ASKHA_NBD_FtsA"/>
    <property type="match status" value="1"/>
</dbReference>
<dbReference type="STRING" id="1705394.SP60_00525"/>
<dbReference type="OrthoDB" id="9810567at2"/>
<evidence type="ECO:0000256" key="1">
    <source>
        <dbReference type="ARBA" id="ARBA00022475"/>
    </source>
</evidence>
<protein>
    <recommendedName>
        <fullName evidence="5 6">Cell division protein FtsA</fullName>
    </recommendedName>
</protein>
<dbReference type="PANTHER" id="PTHR32432">
    <property type="entry name" value="CELL DIVISION PROTEIN FTSA-RELATED"/>
    <property type="match status" value="1"/>
</dbReference>
<evidence type="ECO:0000256" key="3">
    <source>
        <dbReference type="ARBA" id="ARBA00023136"/>
    </source>
</evidence>
<dbReference type="PANTHER" id="PTHR32432:SF4">
    <property type="entry name" value="CELL DIVISION PROTEIN FTSA"/>
    <property type="match status" value="1"/>
</dbReference>
<organism evidence="8 9">
    <name type="scientific">Candidatus Thioglobus autotrophicus</name>
    <dbReference type="NCBI Taxonomy" id="1705394"/>
    <lineage>
        <taxon>Bacteria</taxon>
        <taxon>Pseudomonadati</taxon>
        <taxon>Pseudomonadota</taxon>
        <taxon>Gammaproteobacteria</taxon>
        <taxon>Candidatus Pseudothioglobaceae</taxon>
        <taxon>Candidatus Thioglobus</taxon>
    </lineage>
</organism>
<gene>
    <name evidence="5" type="primary">ftsA</name>
    <name evidence="8" type="ORF">SP60_00525</name>
</gene>
<dbReference type="InterPro" id="IPR003494">
    <property type="entry name" value="SHS2_FtsA"/>
</dbReference>
<feature type="domain" description="SHS2" evidence="7">
    <location>
        <begin position="7"/>
        <end position="193"/>
    </location>
</feature>
<dbReference type="InterPro" id="IPR043129">
    <property type="entry name" value="ATPase_NBD"/>
</dbReference>
<comment type="function">
    <text evidence="5 6">Cell division protein that is involved in the assembly of the Z ring. May serve as a membrane anchor for the Z ring.</text>
</comment>
<comment type="subcellular location">
    <subcellularLocation>
        <location evidence="5">Cell membrane</location>
        <topology evidence="5">Peripheral membrane protein</topology>
        <orientation evidence="5">Cytoplasmic side</orientation>
    </subcellularLocation>
    <text evidence="5">Localizes to the Z ring in an FtsZ-dependent manner. Targeted to the membrane through a conserved C-terminal amphipathic helix.</text>
</comment>
<evidence type="ECO:0000313" key="8">
    <source>
        <dbReference type="EMBL" id="ALE51874.1"/>
    </source>
</evidence>
<keyword evidence="1 5" id="KW-1003">Cell membrane</keyword>
<keyword evidence="3 5" id="KW-0472">Membrane</keyword>
<dbReference type="GO" id="GO:0032153">
    <property type="term" value="C:cell division site"/>
    <property type="evidence" value="ECO:0007669"/>
    <property type="project" value="UniProtKB-UniRule"/>
</dbReference>
<evidence type="ECO:0000313" key="9">
    <source>
        <dbReference type="Proteomes" id="UP000058020"/>
    </source>
</evidence>
<evidence type="ECO:0000259" key="7">
    <source>
        <dbReference type="SMART" id="SM00842"/>
    </source>
</evidence>
<dbReference type="HAMAP" id="MF_02033">
    <property type="entry name" value="FtsA"/>
    <property type="match status" value="1"/>
</dbReference>
<dbReference type="GO" id="GO:0043093">
    <property type="term" value="P:FtsZ-dependent cytokinesis"/>
    <property type="evidence" value="ECO:0007669"/>
    <property type="project" value="UniProtKB-UniRule"/>
</dbReference>
<dbReference type="Gene3D" id="3.30.420.40">
    <property type="match status" value="2"/>
</dbReference>
<dbReference type="Pfam" id="PF02491">
    <property type="entry name" value="SHS2_FTSA"/>
    <property type="match status" value="1"/>
</dbReference>
<sequence>MSDLDFFASIDVGSSKIVILIADIEDNKFHVLGHATGDSAGVKNGVIVDVESAAQAIRQVIDKVNKNCKHKPKFIDINVSDLHLSSRNQNRPISFNGKTKTITQADVLQAIQNSSAGAMATNKKNLEPIVNNFTIDEQVETFPIGMEAAVLGAQVHLISVSNQAINNISHSLLASDLGVDKIILDSIASSAVCISQDDKDKGVCLLDIGAGVSNLSVFSKGGVVFNQVFDMGGNAITDRIAQAYDTSFDEAERLKIAYGTLQLDSLIKDRLVKFEQIDSTEDRYLSLRELISVIEKSYKEICTLVKRSLKNEKLDRSIKSGFVVIGGASKIKHFEGFLLKEFRARTRIAKINRALVSGDEKILTNTSYFSALGLLTCNAPKSYLQEPEQVQKGGLLGTMQELFKL</sequence>
<dbReference type="NCBIfam" id="TIGR01174">
    <property type="entry name" value="ftsA"/>
    <property type="match status" value="1"/>
</dbReference>
<name>A0A0M4PJI6_9GAMM</name>
<dbReference type="AlphaFoldDB" id="A0A0M4PJI6"/>
<dbReference type="InterPro" id="IPR020823">
    <property type="entry name" value="Cell_div_FtsA"/>
</dbReference>
<keyword evidence="9" id="KW-1185">Reference proteome</keyword>
<keyword evidence="4 5" id="KW-0131">Cell cycle</keyword>
<proteinExistence type="inferred from homology"/>